<dbReference type="AlphaFoldDB" id="A0A8J1XSP1"/>
<proteinExistence type="predicted"/>
<organism evidence="1 2">
    <name type="scientific">Owenia fusiformis</name>
    <name type="common">Polychaete worm</name>
    <dbReference type="NCBI Taxonomy" id="6347"/>
    <lineage>
        <taxon>Eukaryota</taxon>
        <taxon>Metazoa</taxon>
        <taxon>Spiralia</taxon>
        <taxon>Lophotrochozoa</taxon>
        <taxon>Annelida</taxon>
        <taxon>Polychaeta</taxon>
        <taxon>Sedentaria</taxon>
        <taxon>Canalipalpata</taxon>
        <taxon>Sabellida</taxon>
        <taxon>Oweniida</taxon>
        <taxon>Oweniidae</taxon>
        <taxon>Owenia</taxon>
    </lineage>
</organism>
<gene>
    <name evidence="1" type="ORF">OFUS_LOCUS21421</name>
</gene>
<comment type="caution">
    <text evidence="1">The sequence shown here is derived from an EMBL/GenBank/DDBJ whole genome shotgun (WGS) entry which is preliminary data.</text>
</comment>
<dbReference type="EMBL" id="CAIIXF020000010">
    <property type="protein sequence ID" value="CAH1797084.1"/>
    <property type="molecule type" value="Genomic_DNA"/>
</dbReference>
<dbReference type="Gene3D" id="3.40.630.40">
    <property type="entry name" value="Zn-dependent exopeptidases"/>
    <property type="match status" value="1"/>
</dbReference>
<evidence type="ECO:0000313" key="2">
    <source>
        <dbReference type="Proteomes" id="UP000749559"/>
    </source>
</evidence>
<accession>A0A8J1XSP1</accession>
<dbReference type="OrthoDB" id="71260at2759"/>
<keyword evidence="2" id="KW-1185">Reference proteome</keyword>
<evidence type="ECO:0000313" key="1">
    <source>
        <dbReference type="EMBL" id="CAH1797084.1"/>
    </source>
</evidence>
<name>A0A8J1XSP1_OWEFU</name>
<reference evidence="1" key="1">
    <citation type="submission" date="2022-03" db="EMBL/GenBank/DDBJ databases">
        <authorList>
            <person name="Martin C."/>
        </authorList>
    </citation>
    <scope>NUCLEOTIDE SEQUENCE</scope>
</reference>
<dbReference type="Proteomes" id="UP000749559">
    <property type="component" value="Unassembled WGS sequence"/>
</dbReference>
<protein>
    <submittedName>
        <fullName evidence="1">Uncharacterized protein</fullName>
    </submittedName>
</protein>
<sequence>MKAEITNSLLLLITISMLFLATLAGDYKRVFGRYGYTECISGDLNVIIIIPHGGRLKPPDIPDRHNGCDYDKDKNECRWSHNCSVEKRDPENCAPVLSSDALTIDLAKRVANDLKVFLGKRPHVIISHLHRSKMDANRAIEEAAFNNTYAKAAWEDFHDYIGHAKASIHGRGILFDFHGQSHPEGWVELGYLYRHDILDAGNLNPNSSSIRSLAQYADVSFEELIRGKTSFGGILQEFSYKTIPSPNFPSPKGRKYYRGGYNTRRHGSRYGGLIDAIQIETPMILRHRETISRYAEDLARTIKKYLEIHYATKTTPKPMDFITVKMDLNSTNEVIADIVQASHSKASTSCLESSAYITFLGPTFTLSLYMHVFIVHSV</sequence>